<dbReference type="NCBIfam" id="TIGR00277">
    <property type="entry name" value="HDIG"/>
    <property type="match status" value="1"/>
</dbReference>
<dbReference type="Proteomes" id="UP000013523">
    <property type="component" value="Chromosome"/>
</dbReference>
<dbReference type="Pfam" id="PF07697">
    <property type="entry name" value="7TMR-HDED"/>
    <property type="match status" value="1"/>
</dbReference>
<dbReference type="OrthoDB" id="9806952at2"/>
<dbReference type="PATRIC" id="fig|86416.3.peg.2180"/>
<feature type="transmembrane region" description="Helical" evidence="1">
    <location>
        <begin position="383"/>
        <end position="406"/>
    </location>
</feature>
<evidence type="ECO:0000313" key="4">
    <source>
        <dbReference type="Proteomes" id="UP000013523"/>
    </source>
</evidence>
<dbReference type="HOGENOM" id="CLU_015767_1_2_9"/>
<dbReference type="RefSeq" id="WP_015615387.1">
    <property type="nucleotide sequence ID" value="NC_021182.1"/>
</dbReference>
<keyword evidence="1" id="KW-0472">Membrane</keyword>
<feature type="transmembrane region" description="Helical" evidence="1">
    <location>
        <begin position="340"/>
        <end position="371"/>
    </location>
</feature>
<dbReference type="InterPro" id="IPR011624">
    <property type="entry name" value="Metal-dep_PHydrolase_7TM_extra"/>
</dbReference>
<dbReference type="Gene3D" id="1.10.3210.10">
    <property type="entry name" value="Hypothetical protein af1432"/>
    <property type="match status" value="1"/>
</dbReference>
<dbReference type="SUPFAM" id="SSF109604">
    <property type="entry name" value="HD-domain/PDEase-like"/>
    <property type="match status" value="1"/>
</dbReference>
<dbReference type="InterPro" id="IPR006674">
    <property type="entry name" value="HD_domain"/>
</dbReference>
<evidence type="ECO:0000259" key="2">
    <source>
        <dbReference type="SMART" id="SM00471"/>
    </source>
</evidence>
<organism evidence="3 4">
    <name type="scientific">Clostridium pasteurianum BC1</name>
    <dbReference type="NCBI Taxonomy" id="86416"/>
    <lineage>
        <taxon>Bacteria</taxon>
        <taxon>Bacillati</taxon>
        <taxon>Bacillota</taxon>
        <taxon>Clostridia</taxon>
        <taxon>Eubacteriales</taxon>
        <taxon>Clostridiaceae</taxon>
        <taxon>Clostridium</taxon>
    </lineage>
</organism>
<dbReference type="InterPro" id="IPR052722">
    <property type="entry name" value="PgpH_phosphodiesterase"/>
</dbReference>
<protein>
    <submittedName>
        <fullName evidence="3">Putative domain HDIG-containing protein</fullName>
    </submittedName>
</protein>
<evidence type="ECO:0000313" key="3">
    <source>
        <dbReference type="EMBL" id="AGK97081.1"/>
    </source>
</evidence>
<accession>R4K5V8</accession>
<dbReference type="eggNOG" id="COG1480">
    <property type="taxonomic scope" value="Bacteria"/>
</dbReference>
<keyword evidence="1" id="KW-0812">Transmembrane</keyword>
<dbReference type="EMBL" id="CP003261">
    <property type="protein sequence ID" value="AGK97081.1"/>
    <property type="molecule type" value="Genomic_DNA"/>
</dbReference>
<name>R4K5V8_CLOPA</name>
<sequence>MKLLSLIKGKNARKVYIFFITFAIIYGIMLTSLVTQKYDLKEGDIAKVDIKASREVEDKLATDARRKQATDSVGQQYNKKTEVEGTSEVDLNTNFDKINNIRNSNADINQKASNIKNSIPYNLSDIEINNLISMSKDDFNSFQALIIKNIKGIYSNDIREGNSDDVKKAQDYINLQFSNSKFNKDIIDLGTIISNSYIKPNLFLDEDRTLEMRDSAEKKVSPVIIKKDQIIAKEGEPVTKEQLQMLQDLGLLDNNNSSNWFIYINLAVLIFIILLIEVFYLYRYHERLFEDNSKLILIFLLNVISLILARSIYIISPFLIPLACMPMLLILLIDDRVSLFISILNCILISVVVEFNTQITLISITSALLPAIVLRKMQMRNDILYSSIYIAVINAIITFSVGFLISNNVIDVLTITGFSFLGACISAILTVGFLPFLESVFDIVTTVKLLELSNPNQPLLRRLLMEAPGTYHHSILVANIAEVAAENIGGNPVLTRVCAYYHDIGKIMRPYFFKENQIGNDNPHDKISPNLSALVIISHVKEGLELAREYKLPKTIQDTIAEHHGTTLVKYFYITMKNSSENPKDVNEENFKYPGPIPKTKENAVIMLADCVEASVRSISNPTKGKIEEMVNNIIRDRLNEGQLDNCDLTLKDIDIIRKSFLKTLNGIYHQRIEYPIDKSQIKK</sequence>
<reference evidence="3 4" key="1">
    <citation type="submission" date="2012-01" db="EMBL/GenBank/DDBJ databases">
        <title>Complete sequence of chromosome of Clostridium pasteurianum BC1.</title>
        <authorList>
            <consortium name="US DOE Joint Genome Institute"/>
            <person name="Lucas S."/>
            <person name="Han J."/>
            <person name="Lapidus A."/>
            <person name="Cheng J.-F."/>
            <person name="Goodwin L."/>
            <person name="Pitluck S."/>
            <person name="Peters L."/>
            <person name="Mikhailova N."/>
            <person name="Teshima H."/>
            <person name="Detter J.C."/>
            <person name="Han C."/>
            <person name="Tapia R."/>
            <person name="Land M."/>
            <person name="Hauser L."/>
            <person name="Kyrpides N."/>
            <person name="Ivanova N."/>
            <person name="Pagani I."/>
            <person name="Dunn J."/>
            <person name="Taghavi S."/>
            <person name="Francis A."/>
            <person name="van der Lelie D."/>
            <person name="Woyke T."/>
        </authorList>
    </citation>
    <scope>NUCLEOTIDE SEQUENCE [LARGE SCALE GENOMIC DNA]</scope>
    <source>
        <strain evidence="3 4">BC1</strain>
    </source>
</reference>
<feature type="transmembrane region" description="Helical" evidence="1">
    <location>
        <begin position="412"/>
        <end position="437"/>
    </location>
</feature>
<proteinExistence type="predicted"/>
<dbReference type="Pfam" id="PF07698">
    <property type="entry name" value="7TM-7TMR_HD"/>
    <property type="match status" value="1"/>
</dbReference>
<feature type="transmembrane region" description="Helical" evidence="1">
    <location>
        <begin position="15"/>
        <end position="34"/>
    </location>
</feature>
<keyword evidence="4" id="KW-1185">Reference proteome</keyword>
<dbReference type="AlphaFoldDB" id="R4K5V8"/>
<dbReference type="KEGG" id="cpas:Clopa_2204"/>
<dbReference type="PANTHER" id="PTHR36442">
    <property type="entry name" value="CYCLIC-DI-AMP PHOSPHODIESTERASE PGPH"/>
    <property type="match status" value="1"/>
</dbReference>
<feature type="transmembrane region" description="Helical" evidence="1">
    <location>
        <begin position="295"/>
        <end position="320"/>
    </location>
</feature>
<dbReference type="STRING" id="86416.Clopa_2204"/>
<dbReference type="InterPro" id="IPR011621">
    <property type="entry name" value="Metal-dep_PHydrolase_7TM_intra"/>
</dbReference>
<dbReference type="InterPro" id="IPR003607">
    <property type="entry name" value="HD/PDEase_dom"/>
</dbReference>
<gene>
    <name evidence="3" type="ORF">Clopa_2204</name>
</gene>
<evidence type="ECO:0000256" key="1">
    <source>
        <dbReference type="SAM" id="Phobius"/>
    </source>
</evidence>
<keyword evidence="1" id="KW-1133">Transmembrane helix</keyword>
<dbReference type="SMART" id="SM00471">
    <property type="entry name" value="HDc"/>
    <property type="match status" value="1"/>
</dbReference>
<feature type="domain" description="HD/PDEase" evidence="2">
    <location>
        <begin position="466"/>
        <end position="624"/>
    </location>
</feature>
<feature type="transmembrane region" description="Helical" evidence="1">
    <location>
        <begin position="260"/>
        <end position="283"/>
    </location>
</feature>
<dbReference type="InterPro" id="IPR006675">
    <property type="entry name" value="HDIG_dom"/>
</dbReference>
<dbReference type="CDD" id="cd00077">
    <property type="entry name" value="HDc"/>
    <property type="match status" value="1"/>
</dbReference>
<dbReference type="PANTHER" id="PTHR36442:SF1">
    <property type="entry name" value="CYCLIC-DI-AMP PHOSPHODIESTERASE PGPH"/>
    <property type="match status" value="1"/>
</dbReference>
<dbReference type="Pfam" id="PF01966">
    <property type="entry name" value="HD"/>
    <property type="match status" value="1"/>
</dbReference>